<dbReference type="PANTHER" id="PTHR38682">
    <property type="entry name" value="V-TYPE ATP SYNTHASE SUBUNIT C"/>
    <property type="match status" value="1"/>
</dbReference>
<protein>
    <recommendedName>
        <fullName evidence="6">V-type ATP synthase subunit C</fullName>
    </recommendedName>
</protein>
<dbReference type="InterPro" id="IPR035067">
    <property type="entry name" value="V-type_ATPase_csu/dsu"/>
</dbReference>
<name>A0A133V5E5_9EURY</name>
<evidence type="ECO:0000313" key="4">
    <source>
        <dbReference type="EMBL" id="KXB01662.1"/>
    </source>
</evidence>
<evidence type="ECO:0000256" key="2">
    <source>
        <dbReference type="ARBA" id="ARBA00022448"/>
    </source>
</evidence>
<dbReference type="Gene3D" id="1.20.1690.10">
    <property type="entry name" value="V-type ATP synthase subunit C domain"/>
    <property type="match status" value="2"/>
</dbReference>
<dbReference type="SUPFAM" id="SSF103486">
    <property type="entry name" value="V-type ATP synthase subunit C"/>
    <property type="match status" value="1"/>
</dbReference>
<evidence type="ECO:0000256" key="3">
    <source>
        <dbReference type="ARBA" id="ARBA00023065"/>
    </source>
</evidence>
<keyword evidence="2" id="KW-0813">Transport</keyword>
<organism evidence="4 5">
    <name type="scientific">candidate division MSBL1 archaeon SCGC-AAA261D19</name>
    <dbReference type="NCBI Taxonomy" id="1698273"/>
    <lineage>
        <taxon>Archaea</taxon>
        <taxon>Methanobacteriati</taxon>
        <taxon>Methanobacteriota</taxon>
        <taxon>candidate division MSBL1</taxon>
    </lineage>
</organism>
<dbReference type="GO" id="GO:0046961">
    <property type="term" value="F:proton-transporting ATPase activity, rotational mechanism"/>
    <property type="evidence" value="ECO:0007669"/>
    <property type="project" value="InterPro"/>
</dbReference>
<dbReference type="AlphaFoldDB" id="A0A133V5E5"/>
<accession>A0A133V5E5</accession>
<comment type="similarity">
    <text evidence="1">Belongs to the V-ATPase V0D/AC39 subunit family.</text>
</comment>
<comment type="caution">
    <text evidence="4">The sequence shown here is derived from an EMBL/GenBank/DDBJ whole genome shotgun (WGS) entry which is preliminary data.</text>
</comment>
<dbReference type="InterPro" id="IPR050873">
    <property type="entry name" value="V-ATPase_V0D/AC39_subunit"/>
</dbReference>
<dbReference type="InterPro" id="IPR044911">
    <property type="entry name" value="V-type_ATPase_csu/dsu_dom_3"/>
</dbReference>
<dbReference type="Pfam" id="PF01992">
    <property type="entry name" value="vATP-synt_AC39"/>
    <property type="match status" value="1"/>
</dbReference>
<dbReference type="InterPro" id="IPR002843">
    <property type="entry name" value="ATPase_V0-cplx_csu/dsu"/>
</dbReference>
<evidence type="ECO:0000256" key="1">
    <source>
        <dbReference type="ARBA" id="ARBA00006709"/>
    </source>
</evidence>
<dbReference type="PANTHER" id="PTHR38682:SF1">
    <property type="entry name" value="V-TYPE ATP SYNTHASE SUBUNIT C"/>
    <property type="match status" value="1"/>
</dbReference>
<keyword evidence="5" id="KW-1185">Reference proteome</keyword>
<dbReference type="InterPro" id="IPR036079">
    <property type="entry name" value="ATPase_csu/dsu_sf"/>
</dbReference>
<evidence type="ECO:0008006" key="6">
    <source>
        <dbReference type="Google" id="ProtNLM"/>
    </source>
</evidence>
<dbReference type="Gene3D" id="1.10.132.50">
    <property type="entry name" value="ATP synthase (C/AC39) subunit, domain 3"/>
    <property type="match status" value="1"/>
</dbReference>
<keyword evidence="3" id="KW-0406">Ion transport</keyword>
<dbReference type="Proteomes" id="UP000070400">
    <property type="component" value="Unassembled WGS sequence"/>
</dbReference>
<sequence length="320" mass="36850">MRSLTSLEDTEYQHYIGGISLEGKIEVEEIEEYLNLFLRDHYQELLEIIPEERKDVMEKIIGIIDVRNFKGIMTGISKEIPKEELKRVLVPSSTLPEEKFEMLLSAETIDKLLDYLEGSDYYDAISEALEKRYEEEGVYSLIRALDKAYYGTLWEDVMGKKAQLSVLKNIIGTKLDMMNIKLIMRLKREEAQAETIAELLVPSYRLSDEIIKEMTVAESIQSAAEAASDTIYGPTLREGLRQFEKTGSLFQVEKALDEQFLKICREISVGQPFTLASPLTYIYLLETEVRNLRIVTRLKAEGVEPSRIKNTLLRKPEIEF</sequence>
<gene>
    <name evidence="4" type="ORF">AKJ43_03170</name>
</gene>
<dbReference type="EMBL" id="LHXX01000043">
    <property type="protein sequence ID" value="KXB01662.1"/>
    <property type="molecule type" value="Genomic_DNA"/>
</dbReference>
<evidence type="ECO:0000313" key="5">
    <source>
        <dbReference type="Proteomes" id="UP000070400"/>
    </source>
</evidence>
<reference evidence="4 5" key="1">
    <citation type="journal article" date="2016" name="Sci. Rep.">
        <title>Metabolic traits of an uncultured archaeal lineage -MSBL1- from brine pools of the Red Sea.</title>
        <authorList>
            <person name="Mwirichia R."/>
            <person name="Alam I."/>
            <person name="Rashid M."/>
            <person name="Vinu M."/>
            <person name="Ba-Alawi W."/>
            <person name="Anthony Kamau A."/>
            <person name="Kamanda Ngugi D."/>
            <person name="Goker M."/>
            <person name="Klenk H.P."/>
            <person name="Bajic V."/>
            <person name="Stingl U."/>
        </authorList>
    </citation>
    <scope>NUCLEOTIDE SEQUENCE [LARGE SCALE GENOMIC DNA]</scope>
    <source>
        <strain evidence="4">SCGC-AAA261D19</strain>
    </source>
</reference>
<proteinExistence type="inferred from homology"/>